<comment type="PTM">
    <text evidence="7">Methylated by PrmC. Methylation increases the termination efficiency of RF1.</text>
</comment>
<dbReference type="InterPro" id="IPR004373">
    <property type="entry name" value="RF-1"/>
</dbReference>
<dbReference type="AlphaFoldDB" id="T0J2X3"/>
<comment type="function">
    <text evidence="1 7">Peptide chain release factor 1 directs the termination of translation in response to the peptide chain termination codons UAG and UAA.</text>
</comment>
<dbReference type="SUPFAM" id="SSF75620">
    <property type="entry name" value="Release factor"/>
    <property type="match status" value="1"/>
</dbReference>
<keyword evidence="5 7" id="KW-0963">Cytoplasm</keyword>
<comment type="caution">
    <text evidence="10">The sequence shown here is derived from an EMBL/GenBank/DDBJ whole genome shotgun (WGS) entry which is preliminary data.</text>
</comment>
<feature type="modified residue" description="N5-methylglutamine" evidence="7">
    <location>
        <position position="232"/>
    </location>
</feature>
<dbReference type="Pfam" id="PF00472">
    <property type="entry name" value="RF-1"/>
    <property type="match status" value="1"/>
</dbReference>
<dbReference type="eggNOG" id="COG0216">
    <property type="taxonomic scope" value="Bacteria"/>
</dbReference>
<evidence type="ECO:0000256" key="5">
    <source>
        <dbReference type="ARBA" id="ARBA00022490"/>
    </source>
</evidence>
<reference evidence="10 11" key="1">
    <citation type="journal article" date="2013" name="Genome Announc.">
        <title>Genome Sequence of Novosphingobium lindaniclasticum LE124T, Isolated from a Hexachlorocyclohexane Dumpsite.</title>
        <authorList>
            <person name="Saxena A."/>
            <person name="Nayyar N."/>
            <person name="Sangwan N."/>
            <person name="Kumari R."/>
            <person name="Khurana J.P."/>
            <person name="Lal R."/>
        </authorList>
    </citation>
    <scope>NUCLEOTIDE SEQUENCE [LARGE SCALE GENOMIC DNA]</scope>
    <source>
        <strain evidence="10 11">LE124</strain>
    </source>
</reference>
<comment type="subcellular location">
    <subcellularLocation>
        <location evidence="2 7">Cytoplasm</location>
    </subcellularLocation>
</comment>
<dbReference type="InterPro" id="IPR050057">
    <property type="entry name" value="Prokaryotic/Mito_RF"/>
</dbReference>
<evidence type="ECO:0000256" key="8">
    <source>
        <dbReference type="NCBIfam" id="TIGR00019"/>
    </source>
</evidence>
<dbReference type="InterPro" id="IPR000352">
    <property type="entry name" value="Pep_chain_release_fac_I"/>
</dbReference>
<dbReference type="OrthoDB" id="9806673at2"/>
<name>T0J2X3_9SPHN</name>
<dbReference type="EMBL" id="ATHL01000039">
    <property type="protein sequence ID" value="EQB18480.1"/>
    <property type="molecule type" value="Genomic_DNA"/>
</dbReference>
<dbReference type="Gene3D" id="3.30.160.20">
    <property type="match status" value="1"/>
</dbReference>
<protein>
    <recommendedName>
        <fullName evidence="7 8">Peptide chain release factor 1</fullName>
        <shortName evidence="7">RF-1</shortName>
    </recommendedName>
</protein>
<dbReference type="InterPro" id="IPR045853">
    <property type="entry name" value="Pep_chain_release_fac_I_sf"/>
</dbReference>
<dbReference type="PATRIC" id="fig|1096930.3.peg.926"/>
<accession>T0J2X3</accession>
<dbReference type="RefSeq" id="WP_021232901.1">
    <property type="nucleotide sequence ID" value="NZ_ATHL01000039.1"/>
</dbReference>
<dbReference type="InterPro" id="IPR005139">
    <property type="entry name" value="PCRF"/>
</dbReference>
<dbReference type="SMART" id="SM00937">
    <property type="entry name" value="PCRF"/>
    <property type="match status" value="1"/>
</dbReference>
<feature type="domain" description="Prokaryotic-type class I peptide chain release factors" evidence="9">
    <location>
        <begin position="225"/>
        <end position="241"/>
    </location>
</feature>
<keyword evidence="4 7" id="KW-0488">Methylation</keyword>
<keyword evidence="6 7" id="KW-0648">Protein biosynthesis</keyword>
<dbReference type="Gene3D" id="3.30.70.1660">
    <property type="match status" value="1"/>
</dbReference>
<gene>
    <name evidence="7 10" type="primary">prfA</name>
    <name evidence="10" type="ORF">L284_04710</name>
</gene>
<evidence type="ECO:0000313" key="10">
    <source>
        <dbReference type="EMBL" id="EQB18480.1"/>
    </source>
</evidence>
<organism evidence="10 11">
    <name type="scientific">Novosphingobium lindaniclasticum LE124</name>
    <dbReference type="NCBI Taxonomy" id="1096930"/>
    <lineage>
        <taxon>Bacteria</taxon>
        <taxon>Pseudomonadati</taxon>
        <taxon>Pseudomonadota</taxon>
        <taxon>Alphaproteobacteria</taxon>
        <taxon>Sphingomonadales</taxon>
        <taxon>Sphingomonadaceae</taxon>
        <taxon>Novosphingobium</taxon>
    </lineage>
</organism>
<evidence type="ECO:0000256" key="2">
    <source>
        <dbReference type="ARBA" id="ARBA00004496"/>
    </source>
</evidence>
<dbReference type="NCBIfam" id="TIGR00019">
    <property type="entry name" value="prfA"/>
    <property type="match status" value="1"/>
</dbReference>
<evidence type="ECO:0000256" key="4">
    <source>
        <dbReference type="ARBA" id="ARBA00022481"/>
    </source>
</evidence>
<evidence type="ECO:0000259" key="9">
    <source>
        <dbReference type="PROSITE" id="PS00745"/>
    </source>
</evidence>
<proteinExistence type="inferred from homology"/>
<comment type="similarity">
    <text evidence="3 7">Belongs to the prokaryotic/mitochondrial release factor family.</text>
</comment>
<dbReference type="Gene3D" id="6.10.140.1950">
    <property type="match status" value="1"/>
</dbReference>
<dbReference type="FunFam" id="3.30.70.1660:FF:000002">
    <property type="entry name" value="Peptide chain release factor 1"/>
    <property type="match status" value="1"/>
</dbReference>
<evidence type="ECO:0000313" key="11">
    <source>
        <dbReference type="Proteomes" id="UP000015527"/>
    </source>
</evidence>
<dbReference type="PANTHER" id="PTHR43804:SF7">
    <property type="entry name" value="LD18447P"/>
    <property type="match status" value="1"/>
</dbReference>
<dbReference type="Pfam" id="PF03462">
    <property type="entry name" value="PCRF"/>
    <property type="match status" value="1"/>
</dbReference>
<evidence type="ECO:0000256" key="1">
    <source>
        <dbReference type="ARBA" id="ARBA00002986"/>
    </source>
</evidence>
<dbReference type="GO" id="GO:0005829">
    <property type="term" value="C:cytosol"/>
    <property type="evidence" value="ECO:0007669"/>
    <property type="project" value="UniProtKB-ARBA"/>
</dbReference>
<dbReference type="HAMAP" id="MF_00093">
    <property type="entry name" value="Rel_fac_1"/>
    <property type="match status" value="1"/>
</dbReference>
<evidence type="ECO:0000256" key="7">
    <source>
        <dbReference type="HAMAP-Rule" id="MF_00093"/>
    </source>
</evidence>
<dbReference type="GO" id="GO:0016149">
    <property type="term" value="F:translation release factor activity, codon specific"/>
    <property type="evidence" value="ECO:0007669"/>
    <property type="project" value="UniProtKB-UniRule"/>
</dbReference>
<keyword evidence="11" id="KW-1185">Reference proteome</keyword>
<evidence type="ECO:0000256" key="3">
    <source>
        <dbReference type="ARBA" id="ARBA00010835"/>
    </source>
</evidence>
<dbReference type="FunFam" id="3.30.160.20:FF:000004">
    <property type="entry name" value="Peptide chain release factor 1"/>
    <property type="match status" value="1"/>
</dbReference>
<dbReference type="FunFam" id="3.30.70.1660:FF:000004">
    <property type="entry name" value="Peptide chain release factor 1"/>
    <property type="match status" value="1"/>
</dbReference>
<dbReference type="PROSITE" id="PS00745">
    <property type="entry name" value="RF_PROK_I"/>
    <property type="match status" value="1"/>
</dbReference>
<evidence type="ECO:0000256" key="6">
    <source>
        <dbReference type="ARBA" id="ARBA00022917"/>
    </source>
</evidence>
<dbReference type="PANTHER" id="PTHR43804">
    <property type="entry name" value="LD18447P"/>
    <property type="match status" value="1"/>
</dbReference>
<dbReference type="NCBIfam" id="NF001859">
    <property type="entry name" value="PRK00591.1"/>
    <property type="match status" value="1"/>
</dbReference>
<sequence>MSVSDTRLAQIAARFSELEARLASGTLEGEAFVTASRDYAELEPVARVAAQVVSMRGELEALQTLEDPDPDMRALAEEEVIRLKAELPEAERQLAVAMLPRDAADVRPAMLEIRAGTGGDEAALFAADLYRMYERYAAEQGWRVEMISVNANDLGGFKEVVANVAGAGVFAKLKFESGVHRVQRVPVTESGGRIHTSAATVAVLPEPSEVDVQIEDKDLKIDIFRASGAGGQHVNTTDSAVRITHLPSNLVVICQDERSQHKNKAKAMQVLRARLYEKMREEAHGAEAEARKAMVGSGDRSERIRTYNFPQGRVTDHRINLTLHRLPEILEGPGLAEMVDALLAEDEAKRLAAMDA</sequence>
<dbReference type="Proteomes" id="UP000015527">
    <property type="component" value="Unassembled WGS sequence"/>
</dbReference>